<keyword evidence="3" id="KW-0716">Sensory transduction</keyword>
<gene>
    <name evidence="9" type="ORF">Y1Q_0017400</name>
</gene>
<keyword evidence="5" id="KW-0807">Transducer</keyword>
<organism evidence="9 10">
    <name type="scientific">Alligator mississippiensis</name>
    <name type="common">American alligator</name>
    <dbReference type="NCBI Taxonomy" id="8496"/>
    <lineage>
        <taxon>Eukaryota</taxon>
        <taxon>Metazoa</taxon>
        <taxon>Chordata</taxon>
        <taxon>Craniata</taxon>
        <taxon>Vertebrata</taxon>
        <taxon>Euteleostomi</taxon>
        <taxon>Archelosauria</taxon>
        <taxon>Archosauria</taxon>
        <taxon>Crocodylia</taxon>
        <taxon>Alligatoridae</taxon>
        <taxon>Alligatorinae</taxon>
        <taxon>Alligator</taxon>
    </lineage>
</organism>
<proteinExistence type="predicted"/>
<evidence type="ECO:0000256" key="3">
    <source>
        <dbReference type="ARBA" id="ARBA00022606"/>
    </source>
</evidence>
<dbReference type="SUPFAM" id="SSF81321">
    <property type="entry name" value="Family A G protein-coupled receptor-like"/>
    <property type="match status" value="1"/>
</dbReference>
<dbReference type="AlphaFoldDB" id="A0A151NSX6"/>
<evidence type="ECO:0000256" key="5">
    <source>
        <dbReference type="ARBA" id="ARBA00023040"/>
    </source>
</evidence>
<evidence type="ECO:0000256" key="2">
    <source>
        <dbReference type="ARBA" id="ARBA00022475"/>
    </source>
</evidence>
<keyword evidence="8" id="KW-0812">Transmembrane</keyword>
<evidence type="ECO:0000256" key="7">
    <source>
        <dbReference type="SAM" id="MobiDB-lite"/>
    </source>
</evidence>
<dbReference type="GO" id="GO:0005886">
    <property type="term" value="C:plasma membrane"/>
    <property type="evidence" value="ECO:0007669"/>
    <property type="project" value="UniProtKB-SubCell"/>
</dbReference>
<keyword evidence="2" id="KW-1003">Cell membrane</keyword>
<dbReference type="GO" id="GO:0007608">
    <property type="term" value="P:sensory perception of smell"/>
    <property type="evidence" value="ECO:0007669"/>
    <property type="project" value="UniProtKB-KW"/>
</dbReference>
<keyword evidence="5" id="KW-0297">G-protein coupled receptor</keyword>
<dbReference type="EMBL" id="AKHW03002127">
    <property type="protein sequence ID" value="KYO39967.1"/>
    <property type="molecule type" value="Genomic_DNA"/>
</dbReference>
<dbReference type="PANTHER" id="PTHR24242">
    <property type="entry name" value="G-PROTEIN COUPLED RECEPTOR"/>
    <property type="match status" value="1"/>
</dbReference>
<dbReference type="InterPro" id="IPR050939">
    <property type="entry name" value="Olfactory_GPCR1"/>
</dbReference>
<evidence type="ECO:0000256" key="6">
    <source>
        <dbReference type="ARBA" id="ARBA00023170"/>
    </source>
</evidence>
<dbReference type="Gene3D" id="1.20.1070.10">
    <property type="entry name" value="Rhodopsin 7-helix transmembrane proteins"/>
    <property type="match status" value="1"/>
</dbReference>
<evidence type="ECO:0000256" key="8">
    <source>
        <dbReference type="SAM" id="Phobius"/>
    </source>
</evidence>
<keyword evidence="4" id="KW-0552">Olfaction</keyword>
<comment type="subcellular location">
    <subcellularLocation>
        <location evidence="1">Cell membrane</location>
        <topology evidence="1">Multi-pass membrane protein</topology>
    </subcellularLocation>
</comment>
<name>A0A151NSX6_ALLMI</name>
<dbReference type="Proteomes" id="UP000050525">
    <property type="component" value="Unassembled WGS sequence"/>
</dbReference>
<feature type="transmembrane region" description="Helical" evidence="8">
    <location>
        <begin position="25"/>
        <end position="50"/>
    </location>
</feature>
<evidence type="ECO:0000313" key="9">
    <source>
        <dbReference type="EMBL" id="KYO39967.1"/>
    </source>
</evidence>
<accession>A0A151NSX6</accession>
<evidence type="ECO:0000256" key="1">
    <source>
        <dbReference type="ARBA" id="ARBA00004651"/>
    </source>
</evidence>
<dbReference type="PANTHER" id="PTHR24242:SF227">
    <property type="entry name" value="OLFACTORY RECEPTOR"/>
    <property type="match status" value="1"/>
</dbReference>
<comment type="caution">
    <text evidence="9">The sequence shown here is derived from an EMBL/GenBank/DDBJ whole genome shotgun (WGS) entry which is preliminary data.</text>
</comment>
<feature type="compositionally biased region" description="Basic and acidic residues" evidence="7">
    <location>
        <begin position="65"/>
        <end position="88"/>
    </location>
</feature>
<keyword evidence="8" id="KW-0472">Membrane</keyword>
<evidence type="ECO:0000313" key="10">
    <source>
        <dbReference type="Proteomes" id="UP000050525"/>
    </source>
</evidence>
<protein>
    <submittedName>
        <fullName evidence="9">Uncharacterized protein</fullName>
    </submittedName>
</protein>
<dbReference type="GO" id="GO:0004930">
    <property type="term" value="F:G protein-coupled receptor activity"/>
    <property type="evidence" value="ECO:0007669"/>
    <property type="project" value="UniProtKB-KW"/>
</dbReference>
<reference evidence="9 10" key="1">
    <citation type="journal article" date="2012" name="Genome Biol.">
        <title>Sequencing three crocodilian genomes to illuminate the evolution of archosaurs and amniotes.</title>
        <authorList>
            <person name="St John J.A."/>
            <person name="Braun E.L."/>
            <person name="Isberg S.R."/>
            <person name="Miles L.G."/>
            <person name="Chong A.Y."/>
            <person name="Gongora J."/>
            <person name="Dalzell P."/>
            <person name="Moran C."/>
            <person name="Bed'hom B."/>
            <person name="Abzhanov A."/>
            <person name="Burgess S.C."/>
            <person name="Cooksey A.M."/>
            <person name="Castoe T.A."/>
            <person name="Crawford N.G."/>
            <person name="Densmore L.D."/>
            <person name="Drew J.C."/>
            <person name="Edwards S.V."/>
            <person name="Faircloth B.C."/>
            <person name="Fujita M.K."/>
            <person name="Greenwold M.J."/>
            <person name="Hoffmann F.G."/>
            <person name="Howard J.M."/>
            <person name="Iguchi T."/>
            <person name="Janes D.E."/>
            <person name="Khan S.Y."/>
            <person name="Kohno S."/>
            <person name="de Koning A.J."/>
            <person name="Lance S.L."/>
            <person name="McCarthy F.M."/>
            <person name="McCormack J.E."/>
            <person name="Merchant M.E."/>
            <person name="Peterson D.G."/>
            <person name="Pollock D.D."/>
            <person name="Pourmand N."/>
            <person name="Raney B.J."/>
            <person name="Roessler K.A."/>
            <person name="Sanford J.R."/>
            <person name="Sawyer R.H."/>
            <person name="Schmidt C.J."/>
            <person name="Triplett E.W."/>
            <person name="Tuberville T.D."/>
            <person name="Venegas-Anaya M."/>
            <person name="Howard J.T."/>
            <person name="Jarvis E.D."/>
            <person name="Guillette L.J.Jr."/>
            <person name="Glenn T.C."/>
            <person name="Green R.E."/>
            <person name="Ray D.A."/>
        </authorList>
    </citation>
    <scope>NUCLEOTIDE SEQUENCE [LARGE SCALE GENOMIC DNA]</scope>
    <source>
        <strain evidence="9">KSC_2009_1</strain>
    </source>
</reference>
<keyword evidence="10" id="KW-1185">Reference proteome</keyword>
<sequence length="114" mass="12788">MGISNQSRVTEFIIMGFPNLQDFRALVFILLLLIYFLTILGNVVIFTVIWSDARLHTPMHKKKYGEKSVSKDREDGETAHEQEGHREYGAGNDLTVQIKAGYIPVNYGVSGSAL</sequence>
<feature type="region of interest" description="Disordered" evidence="7">
    <location>
        <begin position="61"/>
        <end position="89"/>
    </location>
</feature>
<evidence type="ECO:0000256" key="4">
    <source>
        <dbReference type="ARBA" id="ARBA00022725"/>
    </source>
</evidence>
<keyword evidence="8" id="KW-1133">Transmembrane helix</keyword>
<keyword evidence="6" id="KW-0675">Receptor</keyword>